<feature type="domain" description="Dynein heavy chain ATP-binding dynein motor region" evidence="1">
    <location>
        <begin position="252"/>
        <end position="305"/>
    </location>
</feature>
<reference evidence="2" key="1">
    <citation type="submission" date="2025-08" db="UniProtKB">
        <authorList>
            <consortium name="Ensembl"/>
        </authorList>
    </citation>
    <scope>IDENTIFICATION</scope>
</reference>
<evidence type="ECO:0000259" key="1">
    <source>
        <dbReference type="Pfam" id="PF12781"/>
    </source>
</evidence>
<keyword evidence="3" id="KW-1185">Reference proteome</keyword>
<protein>
    <recommendedName>
        <fullName evidence="1">Dynein heavy chain ATP-binding dynein motor region domain-containing protein</fullName>
    </recommendedName>
</protein>
<dbReference type="Proteomes" id="UP000694427">
    <property type="component" value="Unplaced"/>
</dbReference>
<dbReference type="GO" id="GO:0045505">
    <property type="term" value="F:dynein intermediate chain binding"/>
    <property type="evidence" value="ECO:0007669"/>
    <property type="project" value="InterPro"/>
</dbReference>
<dbReference type="GO" id="GO:0007018">
    <property type="term" value="P:microtubule-based movement"/>
    <property type="evidence" value="ECO:0007669"/>
    <property type="project" value="InterPro"/>
</dbReference>
<dbReference type="Pfam" id="PF12781">
    <property type="entry name" value="AAA_9"/>
    <property type="match status" value="1"/>
</dbReference>
<organism evidence="2 3">
    <name type="scientific">Cyprinus carpio</name>
    <name type="common">Common carp</name>
    <dbReference type="NCBI Taxonomy" id="7962"/>
    <lineage>
        <taxon>Eukaryota</taxon>
        <taxon>Metazoa</taxon>
        <taxon>Chordata</taxon>
        <taxon>Craniata</taxon>
        <taxon>Vertebrata</taxon>
        <taxon>Euteleostomi</taxon>
        <taxon>Actinopterygii</taxon>
        <taxon>Neopterygii</taxon>
        <taxon>Teleostei</taxon>
        <taxon>Ostariophysi</taxon>
        <taxon>Cypriniformes</taxon>
        <taxon>Cyprinidae</taxon>
        <taxon>Cyprininae</taxon>
        <taxon>Cyprinus</taxon>
    </lineage>
</organism>
<dbReference type="AlphaFoldDB" id="A0A8C1QNR4"/>
<dbReference type="Gene3D" id="1.20.920.20">
    <property type="match status" value="1"/>
</dbReference>
<dbReference type="InterPro" id="IPR035706">
    <property type="entry name" value="AAA_9"/>
</dbReference>
<dbReference type="PANTHER" id="PTHR46532:SF13">
    <property type="entry name" value="CYTOPLASMIC DYNEIN 1 HEAVY CHAIN 1"/>
    <property type="match status" value="1"/>
</dbReference>
<proteinExistence type="predicted"/>
<dbReference type="Ensembl" id="ENSCCRT00010059100.1">
    <property type="protein sequence ID" value="ENSCCRP00010053937.1"/>
    <property type="gene ID" value="ENSCCRG00010022827.1"/>
</dbReference>
<accession>A0A8C1QNR4</accession>
<dbReference type="GO" id="GO:0005858">
    <property type="term" value="C:axonemal dynein complex"/>
    <property type="evidence" value="ECO:0007669"/>
    <property type="project" value="TreeGrafter"/>
</dbReference>
<dbReference type="PANTHER" id="PTHR46532">
    <property type="entry name" value="MALE FERTILITY FACTOR KL5"/>
    <property type="match status" value="1"/>
</dbReference>
<evidence type="ECO:0000313" key="3">
    <source>
        <dbReference type="Proteomes" id="UP000694427"/>
    </source>
</evidence>
<name>A0A8C1QNR4_CYPCA</name>
<evidence type="ECO:0000313" key="2">
    <source>
        <dbReference type="Ensembl" id="ENSCCRP00010053937.1"/>
    </source>
</evidence>
<reference evidence="2" key="2">
    <citation type="submission" date="2025-09" db="UniProtKB">
        <authorList>
            <consortium name="Ensembl"/>
        </authorList>
    </citation>
    <scope>IDENTIFICATION</scope>
</reference>
<dbReference type="InterPro" id="IPR026983">
    <property type="entry name" value="DHC"/>
</dbReference>
<dbReference type="GO" id="GO:0051959">
    <property type="term" value="F:dynein light intermediate chain binding"/>
    <property type="evidence" value="ECO:0007669"/>
    <property type="project" value="InterPro"/>
</dbReference>
<sequence>FSVSKHVLSTYDIDCTPEVKGEVIQCMGSFQDGVAEKCEELFSPLFSSTALTLWSLRVFLGPGEVLSCPDICAVQKVKNKALAIVDSFSADKAIAEEKLEAARPALEEAEAALQVRNNMELLRGSIGEERRRGKNFNTVFFHHPQANLAVQENRLTMFKSISPSLSLFPQTLLEDAERCRHKMQTSSSLISEFAAQTKQLVGVLISPSCPTLDLLIKSLITDWQREMKSQRIYFRTNLNLTEMLIDAPTVSEWNLQGLPNDDLSIQNGIFVTKAARFPLLIDAQTQGTIWIKNKESKNELQLVEHRVIRQYAIM</sequence>